<evidence type="ECO:0000256" key="3">
    <source>
        <dbReference type="SAM" id="MobiDB-lite"/>
    </source>
</evidence>
<dbReference type="InterPro" id="IPR000698">
    <property type="entry name" value="Arrestin"/>
</dbReference>
<dbReference type="Gene3D" id="2.60.40.840">
    <property type="match status" value="1"/>
</dbReference>
<dbReference type="InterPro" id="IPR007702">
    <property type="entry name" value="Janus"/>
</dbReference>
<dbReference type="EMBL" id="UFQT01000991">
    <property type="protein sequence ID" value="SSX28325.1"/>
    <property type="molecule type" value="Genomic_DNA"/>
</dbReference>
<dbReference type="SMART" id="SM01017">
    <property type="entry name" value="Arrestin_C"/>
    <property type="match status" value="1"/>
</dbReference>
<feature type="compositionally biased region" description="Low complexity" evidence="3">
    <location>
        <begin position="103"/>
        <end position="117"/>
    </location>
</feature>
<name>A0A336MDF7_CULSO</name>
<dbReference type="GO" id="GO:0005737">
    <property type="term" value="C:cytoplasm"/>
    <property type="evidence" value="ECO:0007669"/>
    <property type="project" value="TreeGrafter"/>
</dbReference>
<dbReference type="PANTHER" id="PTHR11792:SF18">
    <property type="entry name" value="FI20035P1"/>
    <property type="match status" value="1"/>
</dbReference>
<dbReference type="Pfam" id="PF05005">
    <property type="entry name" value="Ocnus"/>
    <property type="match status" value="2"/>
</dbReference>
<dbReference type="InterPro" id="IPR011022">
    <property type="entry name" value="Arrestin_C-like"/>
</dbReference>
<comment type="similarity">
    <text evidence="1">Belongs to the arrestin family.</text>
</comment>
<proteinExistence type="inferred from homology"/>
<dbReference type="SUPFAM" id="SSF81296">
    <property type="entry name" value="E set domains"/>
    <property type="match status" value="2"/>
</dbReference>
<reference evidence="5" key="1">
    <citation type="submission" date="2018-07" db="EMBL/GenBank/DDBJ databases">
        <authorList>
            <person name="Quirk P.G."/>
            <person name="Krulwich T.A."/>
        </authorList>
    </citation>
    <scope>NUCLEOTIDE SEQUENCE</scope>
</reference>
<dbReference type="VEuPathDB" id="VectorBase:CSON015520"/>
<dbReference type="GO" id="GO:0007165">
    <property type="term" value="P:signal transduction"/>
    <property type="evidence" value="ECO:0007669"/>
    <property type="project" value="InterPro"/>
</dbReference>
<dbReference type="InterPro" id="IPR014752">
    <property type="entry name" value="Arrestin-like_C"/>
</dbReference>
<feature type="compositionally biased region" description="Basic and acidic residues" evidence="3">
    <location>
        <begin position="586"/>
        <end position="600"/>
    </location>
</feature>
<dbReference type="PANTHER" id="PTHR11792">
    <property type="entry name" value="ARRESTIN"/>
    <property type="match status" value="1"/>
</dbReference>
<organism evidence="5">
    <name type="scientific">Culicoides sonorensis</name>
    <name type="common">Biting midge</name>
    <dbReference type="NCBI Taxonomy" id="179676"/>
    <lineage>
        <taxon>Eukaryota</taxon>
        <taxon>Metazoa</taxon>
        <taxon>Ecdysozoa</taxon>
        <taxon>Arthropoda</taxon>
        <taxon>Hexapoda</taxon>
        <taxon>Insecta</taxon>
        <taxon>Pterygota</taxon>
        <taxon>Neoptera</taxon>
        <taxon>Endopterygota</taxon>
        <taxon>Diptera</taxon>
        <taxon>Nematocera</taxon>
        <taxon>Chironomoidea</taxon>
        <taxon>Ceratopogonidae</taxon>
        <taxon>Ceratopogoninae</taxon>
        <taxon>Culicoides</taxon>
        <taxon>Monoculicoides</taxon>
    </lineage>
</organism>
<dbReference type="PRINTS" id="PR00309">
    <property type="entry name" value="ARRESTIN"/>
</dbReference>
<feature type="region of interest" description="Disordered" evidence="3">
    <location>
        <begin position="565"/>
        <end position="617"/>
    </location>
</feature>
<sequence length="756" mass="84817">MINKIIRLTSKAKLINKNQVKTSIKYFCGTKMSDSKLEAVPLVDIDEGIFKYVLIKLYGKEKTDGSEPSKTIVRGFNRAEWHEMMLKEQDNEQEICRAPSPPNTQTTITTTSTSVPTADESLYKENESKDSPHDPIGSQRVYKKTSSNQLLTLYLGSREMIARRGVIDPLKGVVYIDPKIMTGFKIYGQITLTFRYGREDEEVMGLKFCNEAVISLKQLWPRAPIDAIKEELTPLQEALLERLGKNAVAFSIDINTLAPPSVQLLPAKRYTGAPIGTSYDIRIFTDIDGVFLAEQTEERIQRRSTVRLGIRLTHKICPDASLLPPDPVQSTPTPRSLRLRLSPKSLKLSKQSYSLDGTSTSNIGRSIVEIERRTTNDLFNKGPQGTVEKPFLWAEGRVYLKATLNKSAYTHGEDVLVTLDVKNDSRKIVRKIRIYAIQHVDVCMFSNGKFKNVVAEIEVEKHIGPNETFHGNYPLLPVRGTTKNWIAVEGALFNTSSSHDTSLIALNSKLASSAHRGPQTSDEKNVFAIYVSYYVKVKLTLSAMGGEVSLKLPFILGNVEFDPNSEENKRKRLTSTSSTSASKSGEQSKEDYMTVKDVSESKNQSSSGIGSHEDIGDCSKTEDDDIITVINEPEKMTAKCKLEKFRDLKLNENLSDSIDAVSEELNNIFRNNCDKNVKLRRSDSTDIYDEVSKSVQCLGLETECLGGGRIEHRPEKKWIKVYGYSQGFGKADHEESKRILKTKYADYKIECSDDGY</sequence>
<accession>A0A336MDF7</accession>
<protein>
    <submittedName>
        <fullName evidence="5">CSON015520 protein</fullName>
    </submittedName>
</protein>
<dbReference type="Gene3D" id="2.60.40.640">
    <property type="match status" value="1"/>
</dbReference>
<feature type="domain" description="Arrestin C-terminal-like" evidence="4">
    <location>
        <begin position="394"/>
        <end position="561"/>
    </location>
</feature>
<comment type="similarity">
    <text evidence="2">Belongs to the janus family.</text>
</comment>
<feature type="compositionally biased region" description="Low complexity" evidence="3">
    <location>
        <begin position="574"/>
        <end position="584"/>
    </location>
</feature>
<dbReference type="GO" id="GO:0002031">
    <property type="term" value="P:G protein-coupled receptor internalization"/>
    <property type="evidence" value="ECO:0007669"/>
    <property type="project" value="TreeGrafter"/>
</dbReference>
<dbReference type="Gene3D" id="3.50.20.20">
    <property type="entry name" value="Janus/Ocnus"/>
    <property type="match status" value="2"/>
</dbReference>
<evidence type="ECO:0000313" key="5">
    <source>
        <dbReference type="EMBL" id="SSX28325.1"/>
    </source>
</evidence>
<evidence type="ECO:0000256" key="2">
    <source>
        <dbReference type="ARBA" id="ARBA00010971"/>
    </source>
</evidence>
<dbReference type="SUPFAM" id="SSF143724">
    <property type="entry name" value="PHP14-like"/>
    <property type="match status" value="2"/>
</dbReference>
<gene>
    <name evidence="5" type="primary">CSON015520</name>
</gene>
<feature type="compositionally biased region" description="Basic and acidic residues" evidence="3">
    <location>
        <begin position="121"/>
        <end position="133"/>
    </location>
</feature>
<evidence type="ECO:0000256" key="1">
    <source>
        <dbReference type="ARBA" id="ARBA00005298"/>
    </source>
</evidence>
<dbReference type="InterPro" id="IPR014756">
    <property type="entry name" value="Ig_E-set"/>
</dbReference>
<dbReference type="InterPro" id="IPR038596">
    <property type="entry name" value="Janus_sf"/>
</dbReference>
<dbReference type="Pfam" id="PF02752">
    <property type="entry name" value="Arrestin_C"/>
    <property type="match status" value="1"/>
</dbReference>
<dbReference type="GO" id="GO:0001664">
    <property type="term" value="F:G protein-coupled receptor binding"/>
    <property type="evidence" value="ECO:0007669"/>
    <property type="project" value="TreeGrafter"/>
</dbReference>
<feature type="region of interest" description="Disordered" evidence="3">
    <location>
        <begin position="97"/>
        <end position="141"/>
    </location>
</feature>
<evidence type="ECO:0000259" key="4">
    <source>
        <dbReference type="SMART" id="SM01017"/>
    </source>
</evidence>
<dbReference type="InterPro" id="IPR014753">
    <property type="entry name" value="Arrestin_N"/>
</dbReference>
<dbReference type="AlphaFoldDB" id="A0A336MDF7"/>